<evidence type="ECO:0000313" key="9">
    <source>
        <dbReference type="EMBL" id="SBP64810.1"/>
    </source>
</evidence>
<keyword evidence="3" id="KW-0479">Metal-binding</keyword>
<evidence type="ECO:0000256" key="4">
    <source>
        <dbReference type="ARBA" id="ARBA00022771"/>
    </source>
</evidence>
<evidence type="ECO:0000256" key="3">
    <source>
        <dbReference type="ARBA" id="ARBA00022723"/>
    </source>
</evidence>
<keyword evidence="7" id="KW-0472">Membrane</keyword>
<dbReference type="GO" id="GO:0051205">
    <property type="term" value="P:protein insertion into membrane"/>
    <property type="evidence" value="ECO:0007669"/>
    <property type="project" value="TreeGrafter"/>
</dbReference>
<dbReference type="InterPro" id="IPR026096">
    <property type="entry name" value="R-trans_p"/>
</dbReference>
<reference evidence="9" key="1">
    <citation type="submission" date="2016-05" db="EMBL/GenBank/DDBJ databases">
        <authorList>
            <person name="Lavstsen T."/>
            <person name="Jespersen J.S."/>
        </authorList>
    </citation>
    <scope>NUCLEOTIDE SEQUENCE</scope>
    <source>
        <tissue evidence="9">Brain</tissue>
    </source>
</reference>
<dbReference type="AlphaFoldDB" id="A0A1A8BE97"/>
<evidence type="ECO:0000256" key="5">
    <source>
        <dbReference type="ARBA" id="ARBA00022833"/>
    </source>
</evidence>
<dbReference type="PANTHER" id="PTHR14402">
    <property type="entry name" value="RECEPTOR TRANSPORTING PROTEIN"/>
    <property type="match status" value="1"/>
</dbReference>
<evidence type="ECO:0000259" key="8">
    <source>
        <dbReference type="SMART" id="SM01328"/>
    </source>
</evidence>
<keyword evidence="6" id="KW-1133">Transmembrane helix</keyword>
<name>A0A1A8BE97_NOTKA</name>
<dbReference type="Pfam" id="PF13695">
    <property type="entry name" value="Zn_ribbon_3CxxC"/>
    <property type="match status" value="1"/>
</dbReference>
<keyword evidence="2" id="KW-0812">Transmembrane</keyword>
<evidence type="ECO:0000256" key="2">
    <source>
        <dbReference type="ARBA" id="ARBA00022692"/>
    </source>
</evidence>
<dbReference type="GO" id="GO:0031849">
    <property type="term" value="F:olfactory receptor binding"/>
    <property type="evidence" value="ECO:0007669"/>
    <property type="project" value="TreeGrafter"/>
</dbReference>
<keyword evidence="9" id="KW-0675">Receptor</keyword>
<feature type="domain" description="3CxxC-type" evidence="8">
    <location>
        <begin position="57"/>
        <end position="166"/>
    </location>
</feature>
<sequence length="176" mass="20671">MARPTEWTPSLWQDTFNELLDDEVDYDDDWNINFNYTLNNKVSPEERKRGWKVFCHCARGKFYCRTCRRSWPSGRVTVLFRYRLRNGRGTVLMRPFGQDCRRCQEGFFDFPGFSERAVEEALLKLFSKIRKNCYGEDDGSDRGSTASDKVWTKPHEKALCEACQQGICDQDDDSEC</sequence>
<evidence type="ECO:0000256" key="7">
    <source>
        <dbReference type="ARBA" id="ARBA00023136"/>
    </source>
</evidence>
<gene>
    <name evidence="9" type="primary">OLA.23920</name>
</gene>
<dbReference type="GO" id="GO:0006612">
    <property type="term" value="P:protein targeting to membrane"/>
    <property type="evidence" value="ECO:0007669"/>
    <property type="project" value="TreeGrafter"/>
</dbReference>
<reference evidence="9" key="2">
    <citation type="submission" date="2016-06" db="EMBL/GenBank/DDBJ databases">
        <title>The genome of a short-lived fish provides insights into sex chromosome evolution and the genetic control of aging.</title>
        <authorList>
            <person name="Reichwald K."/>
            <person name="Felder M."/>
            <person name="Petzold A."/>
            <person name="Koch P."/>
            <person name="Groth M."/>
            <person name="Platzer M."/>
        </authorList>
    </citation>
    <scope>NUCLEOTIDE SEQUENCE</scope>
    <source>
        <tissue evidence="9">Brain</tissue>
    </source>
</reference>
<protein>
    <submittedName>
        <fullName evidence="9">Receptor (Chemosensory) transporter protein 2</fullName>
    </submittedName>
</protein>
<proteinExistence type="predicted"/>
<keyword evidence="5" id="KW-0862">Zinc</keyword>
<dbReference type="GO" id="GO:0016020">
    <property type="term" value="C:membrane"/>
    <property type="evidence" value="ECO:0007669"/>
    <property type="project" value="UniProtKB-SubCell"/>
</dbReference>
<dbReference type="PANTHER" id="PTHR14402:SF20">
    <property type="entry name" value="RECEPTOR-TRANSPORTING PROTEIN 2"/>
    <property type="match status" value="1"/>
</dbReference>
<dbReference type="GO" id="GO:0008270">
    <property type="term" value="F:zinc ion binding"/>
    <property type="evidence" value="ECO:0007669"/>
    <property type="project" value="UniProtKB-KW"/>
</dbReference>
<comment type="subcellular location">
    <subcellularLocation>
        <location evidence="1">Membrane</location>
        <topology evidence="1">Single-pass membrane protein</topology>
    </subcellularLocation>
</comment>
<dbReference type="SMART" id="SM01328">
    <property type="entry name" value="zf-3CxxC"/>
    <property type="match status" value="1"/>
</dbReference>
<evidence type="ECO:0000256" key="6">
    <source>
        <dbReference type="ARBA" id="ARBA00022989"/>
    </source>
</evidence>
<dbReference type="InterPro" id="IPR027377">
    <property type="entry name" value="ZAR1/RTP1-5-like_Znf-3CxxC"/>
</dbReference>
<dbReference type="EMBL" id="HADZ01000869">
    <property type="protein sequence ID" value="SBP64810.1"/>
    <property type="molecule type" value="Transcribed_RNA"/>
</dbReference>
<evidence type="ECO:0000256" key="1">
    <source>
        <dbReference type="ARBA" id="ARBA00004167"/>
    </source>
</evidence>
<accession>A0A1A8BE97</accession>
<keyword evidence="4" id="KW-0863">Zinc-finger</keyword>
<organism evidence="9">
    <name type="scientific">Nothobranchius kadleci</name>
    <name type="common">African annual killifish</name>
    <dbReference type="NCBI Taxonomy" id="1051664"/>
    <lineage>
        <taxon>Eukaryota</taxon>
        <taxon>Metazoa</taxon>
        <taxon>Chordata</taxon>
        <taxon>Craniata</taxon>
        <taxon>Vertebrata</taxon>
        <taxon>Euteleostomi</taxon>
        <taxon>Actinopterygii</taxon>
        <taxon>Neopterygii</taxon>
        <taxon>Teleostei</taxon>
        <taxon>Neoteleostei</taxon>
        <taxon>Acanthomorphata</taxon>
        <taxon>Ovalentaria</taxon>
        <taxon>Atherinomorphae</taxon>
        <taxon>Cyprinodontiformes</taxon>
        <taxon>Nothobranchiidae</taxon>
        <taxon>Nothobranchius</taxon>
    </lineage>
</organism>